<accession>A0ABP0EEF4</accession>
<reference evidence="11 12" key="1">
    <citation type="submission" date="2024-01" db="EMBL/GenBank/DDBJ databases">
        <authorList>
            <consortium name="Genoscope - CEA"/>
            <person name="William W."/>
        </authorList>
    </citation>
    <scope>NUCLEOTIDE SEQUENCE [LARGE SCALE GENOMIC DNA]</scope>
    <source>
        <strain evidence="11 12">29B2s-10</strain>
    </source>
</reference>
<dbReference type="Proteomes" id="UP001497600">
    <property type="component" value="Chromosome D"/>
</dbReference>
<keyword evidence="12" id="KW-1185">Reference proteome</keyword>
<feature type="region of interest" description="Disordered" evidence="10">
    <location>
        <begin position="36"/>
        <end position="97"/>
    </location>
</feature>
<sequence>MFNPTRSIGRRCLSNFDKKVTTSTFKAIPKKTTTFVTRNSSTTTPKSVSSTTSKENSPAPSSTLNSSSTTSFTPTQSTLTSLKDAPATPIGTSTNLPTESINWSESFHGLGTAPFSKEASDVLLAPLDNEDIEIKPDGLLYLPEIKYRRILNRAFGPGGWGLAPRTESLITQKLITREYALICHGRLVSVARGEQDYFGGEDRIPTALEGCKSNALMRCCKDLGIASELWDPSFIRKWKAKYADEVFAEHVVTKKKKKLWKLKSNKVFDYPYKQC</sequence>
<dbReference type="InterPro" id="IPR009446">
    <property type="entry name" value="Mgm101"/>
</dbReference>
<dbReference type="Pfam" id="PF06420">
    <property type="entry name" value="Mgm101p"/>
    <property type="match status" value="1"/>
</dbReference>
<evidence type="ECO:0000256" key="5">
    <source>
        <dbReference type="ARBA" id="ARBA00022946"/>
    </source>
</evidence>
<evidence type="ECO:0000256" key="4">
    <source>
        <dbReference type="ARBA" id="ARBA00022763"/>
    </source>
</evidence>
<name>A0ABP0EEF4_9ASCO</name>
<dbReference type="EMBL" id="OZ004256">
    <property type="protein sequence ID" value="CAK7905478.1"/>
    <property type="molecule type" value="Genomic_DNA"/>
</dbReference>
<gene>
    <name evidence="11" type="primary">MGM101</name>
    <name evidence="11" type="ORF">CAAN4_D14246</name>
</gene>
<dbReference type="PANTHER" id="PTHR31404:SF0">
    <property type="entry name" value="MITOCHONDRIAL GENOME MAINTENANCE PROTEIN MGM101"/>
    <property type="match status" value="1"/>
</dbReference>
<feature type="compositionally biased region" description="Low complexity" evidence="10">
    <location>
        <begin position="36"/>
        <end position="82"/>
    </location>
</feature>
<organism evidence="11 12">
    <name type="scientific">[Candida] anglica</name>
    <dbReference type="NCBI Taxonomy" id="148631"/>
    <lineage>
        <taxon>Eukaryota</taxon>
        <taxon>Fungi</taxon>
        <taxon>Dikarya</taxon>
        <taxon>Ascomycota</taxon>
        <taxon>Saccharomycotina</taxon>
        <taxon>Pichiomycetes</taxon>
        <taxon>Debaryomycetaceae</taxon>
        <taxon>Kurtzmaniella</taxon>
    </lineage>
</organism>
<keyword evidence="5" id="KW-0809">Transit peptide</keyword>
<keyword evidence="7" id="KW-0496">Mitochondrion</keyword>
<evidence type="ECO:0000313" key="12">
    <source>
        <dbReference type="Proteomes" id="UP001497600"/>
    </source>
</evidence>
<comment type="similarity">
    <text evidence="2">Belongs to the MGM101 family.</text>
</comment>
<evidence type="ECO:0000256" key="9">
    <source>
        <dbReference type="ARBA" id="ARBA00023271"/>
    </source>
</evidence>
<keyword evidence="9" id="KW-1135">Mitochondrion nucleoid</keyword>
<evidence type="ECO:0000256" key="10">
    <source>
        <dbReference type="SAM" id="MobiDB-lite"/>
    </source>
</evidence>
<keyword evidence="6" id="KW-0238">DNA-binding</keyword>
<evidence type="ECO:0000313" key="11">
    <source>
        <dbReference type="EMBL" id="CAK7905478.1"/>
    </source>
</evidence>
<evidence type="ECO:0000256" key="2">
    <source>
        <dbReference type="ARBA" id="ARBA00007053"/>
    </source>
</evidence>
<dbReference type="PANTHER" id="PTHR31404">
    <property type="entry name" value="MITOCHONDRIAL GENOME MAINTENANCE PROTEIN MGM101"/>
    <property type="match status" value="1"/>
</dbReference>
<keyword evidence="4" id="KW-0227">DNA damage</keyword>
<protein>
    <recommendedName>
        <fullName evidence="3">Mitochondrial genome maintenance protein MGM101</fullName>
    </recommendedName>
</protein>
<proteinExistence type="inferred from homology"/>
<evidence type="ECO:0000256" key="8">
    <source>
        <dbReference type="ARBA" id="ARBA00023204"/>
    </source>
</evidence>
<evidence type="ECO:0000256" key="1">
    <source>
        <dbReference type="ARBA" id="ARBA00004436"/>
    </source>
</evidence>
<evidence type="ECO:0000256" key="3">
    <source>
        <dbReference type="ARBA" id="ARBA00013628"/>
    </source>
</evidence>
<evidence type="ECO:0000256" key="7">
    <source>
        <dbReference type="ARBA" id="ARBA00023128"/>
    </source>
</evidence>
<comment type="subcellular location">
    <subcellularLocation>
        <location evidence="1">Mitochondrion matrix</location>
        <location evidence="1">Mitochondrion nucleoid</location>
    </subcellularLocation>
</comment>
<keyword evidence="8" id="KW-0234">DNA repair</keyword>
<evidence type="ECO:0000256" key="6">
    <source>
        <dbReference type="ARBA" id="ARBA00023125"/>
    </source>
</evidence>